<dbReference type="SUPFAM" id="SSF53300">
    <property type="entry name" value="vWA-like"/>
    <property type="match status" value="1"/>
</dbReference>
<dbReference type="InterPro" id="IPR002035">
    <property type="entry name" value="VWF_A"/>
</dbReference>
<dbReference type="EMBL" id="CP021422">
    <property type="protein sequence ID" value="ASB42162.1"/>
    <property type="molecule type" value="Genomic_DNA"/>
</dbReference>
<evidence type="ECO:0000313" key="3">
    <source>
        <dbReference type="EMBL" id="ASB42162.1"/>
    </source>
</evidence>
<dbReference type="AlphaFoldDB" id="A0A1Z2XUP4"/>
<dbReference type="InterPro" id="IPR051928">
    <property type="entry name" value="NorD/CobT"/>
</dbReference>
<evidence type="ECO:0000259" key="2">
    <source>
        <dbReference type="SMART" id="SM00327"/>
    </source>
</evidence>
<reference evidence="4 6" key="3">
    <citation type="submission" date="2020-11" db="EMBL/GenBank/DDBJ databases">
        <title>Closed and high quality bacterial genomes of the OMM12 community.</title>
        <authorList>
            <person name="Marbouty M."/>
            <person name="Lamy-Besnier Q."/>
            <person name="Debarbieux L."/>
            <person name="Koszul R."/>
        </authorList>
    </citation>
    <scope>NUCLEOTIDE SEQUENCE [LARGE SCALE GENOMIC DNA]</scope>
    <source>
        <strain evidence="4 6">KB18</strain>
    </source>
</reference>
<name>A0A1Z2XUP4_9FIRM</name>
<keyword evidence="5" id="KW-1185">Reference proteome</keyword>
<dbReference type="CDD" id="cd01454">
    <property type="entry name" value="vWA_norD_type"/>
    <property type="match status" value="1"/>
</dbReference>
<reference evidence="5" key="2">
    <citation type="submission" date="2017-05" db="EMBL/GenBank/DDBJ databases">
        <title>Improved OligoMM genomes.</title>
        <authorList>
            <person name="Garzetti D."/>
        </authorList>
    </citation>
    <scope>NUCLEOTIDE SEQUENCE [LARGE SCALE GENOMIC DNA]</scope>
    <source>
        <strain evidence="5">KB18</strain>
    </source>
</reference>
<feature type="region of interest" description="Disordered" evidence="1">
    <location>
        <begin position="314"/>
        <end position="425"/>
    </location>
</feature>
<dbReference type="PANTHER" id="PTHR41248">
    <property type="entry name" value="NORD PROTEIN"/>
    <property type="match status" value="1"/>
</dbReference>
<dbReference type="InterPro" id="IPR036465">
    <property type="entry name" value="vWFA_dom_sf"/>
</dbReference>
<dbReference type="KEGG" id="amur:ADH66_16735"/>
<evidence type="ECO:0000313" key="6">
    <source>
        <dbReference type="Proteomes" id="UP000596035"/>
    </source>
</evidence>
<dbReference type="PANTHER" id="PTHR41248:SF1">
    <property type="entry name" value="NORD PROTEIN"/>
    <property type="match status" value="1"/>
</dbReference>
<protein>
    <submittedName>
        <fullName evidence="4">Nitric oxide reductase activation protein NorD</fullName>
    </submittedName>
</protein>
<dbReference type="InterPro" id="IPR025861">
    <property type="entry name" value="CobT_VWA_dom"/>
</dbReference>
<accession>A0A1Z2XUP4</accession>
<gene>
    <name evidence="3" type="ORF">ADH66_16735</name>
    <name evidence="4" type="ORF">I5Q82_07125</name>
</gene>
<dbReference type="Proteomes" id="UP000596035">
    <property type="component" value="Chromosome"/>
</dbReference>
<dbReference type="Gene3D" id="3.40.50.410">
    <property type="entry name" value="von Willebrand factor, type A domain"/>
    <property type="match status" value="1"/>
</dbReference>
<organism evidence="4 6">
    <name type="scientific">Acutalibacter muris</name>
    <dbReference type="NCBI Taxonomy" id="1796620"/>
    <lineage>
        <taxon>Bacteria</taxon>
        <taxon>Bacillati</taxon>
        <taxon>Bacillota</taxon>
        <taxon>Clostridia</taxon>
        <taxon>Eubacteriales</taxon>
        <taxon>Acutalibacteraceae</taxon>
        <taxon>Acutalibacter</taxon>
    </lineage>
</organism>
<dbReference type="SMART" id="SM00327">
    <property type="entry name" value="VWA"/>
    <property type="match status" value="1"/>
</dbReference>
<dbReference type="RefSeq" id="WP_066538513.1">
    <property type="nucleotide sequence ID" value="NZ_CP021422.1"/>
</dbReference>
<dbReference type="Pfam" id="PF11775">
    <property type="entry name" value="CobT_C"/>
    <property type="match status" value="1"/>
</dbReference>
<evidence type="ECO:0000313" key="5">
    <source>
        <dbReference type="Proteomes" id="UP000196710"/>
    </source>
</evidence>
<reference evidence="3" key="1">
    <citation type="journal article" date="2017" name="Genome Announc.">
        <title>High-Quality Whole-Genome Sequences of the Oligo-Mouse-Microbiota Bacterial Community.</title>
        <authorList>
            <person name="Garzetti D."/>
            <person name="Brugiroux S."/>
            <person name="Bunk B."/>
            <person name="Pukall R."/>
            <person name="McCoy K.D."/>
            <person name="Macpherson A.J."/>
            <person name="Stecher B."/>
        </authorList>
    </citation>
    <scope>NUCLEOTIDE SEQUENCE</scope>
    <source>
        <strain evidence="3">KB18</strain>
    </source>
</reference>
<evidence type="ECO:0000313" key="4">
    <source>
        <dbReference type="EMBL" id="QQR31435.1"/>
    </source>
</evidence>
<dbReference type="EMBL" id="CP065321">
    <property type="protein sequence ID" value="QQR31435.1"/>
    <property type="molecule type" value="Genomic_DNA"/>
</dbReference>
<evidence type="ECO:0000256" key="1">
    <source>
        <dbReference type="SAM" id="MobiDB-lite"/>
    </source>
</evidence>
<feature type="domain" description="VWFA" evidence="2">
    <location>
        <begin position="565"/>
        <end position="745"/>
    </location>
</feature>
<sequence>MARVNHKLVKKLLNEKRSKITDRQFFTSRVLAGHFEDMAAAQTRRYKYDRRVRVQLRWEPKSPGAAHTDNRKIHINTGHTLVTKTRGRENRYQLVCGLFAHELGHVLYTDFLLPQTHANHMERGLWFPEPPPLHTAEDFANEKALWAYLKADPKNSEAINEVSRFISNVLEDGYIENRMLNDFPGTLGFGLAALRQTVWEEMFTVTQLKEKEEDGQNHIFQSILLVMLSYVEFGEIKYGDEELVDIRIQTIFDLINELDSSIIDPDPKTRLRTVNLILVRCWEHIEDYCERLKAEMEANESMVDAVNKSLGGMSGATTAGTGGTPVPGAGSSGSSSATAPSRAKTHEDAAGANGDDSSEQETSEPEEENGDDKPVEEESAQSDEELPPIMGSAPNTGKQEVSESEGGRIPYHQTNSVSEPVGGSTEYNADYEREQYDKAASDIDRMLDKMAERAATEQLENERLSELNEMANSISYGDIHQGVNIKINRISSVDTDLIEQYDAVAPRLVTISKQLQRSIQKQLKEHRQGGKQTGLVMGRRLDSHALCRNDGKAFYKNNLPNEIPELAVGLLVDESGSMSCGDRCIYARAAAIILHDFCDSLEIPVMIYGHSTDGRGVALYSYAEFDGFDNDDRYRLMDIHARSSNRDGAALRYVAERLSKRPEGVKLLILVSDGQPADIGYDGTAAEEDLRGIKQEYQRKGIVFVAAAIGDDKPSIQRIYGSSFLDITDLEQLPSKLTAVVKKHIRI</sequence>
<proteinExistence type="predicted"/>
<dbReference type="Proteomes" id="UP000196710">
    <property type="component" value="Chromosome"/>
</dbReference>
<feature type="compositionally biased region" description="Acidic residues" evidence="1">
    <location>
        <begin position="356"/>
        <end position="386"/>
    </location>
</feature>
<feature type="compositionally biased region" description="Low complexity" evidence="1">
    <location>
        <begin position="326"/>
        <end position="341"/>
    </location>
</feature>